<proteinExistence type="predicted"/>
<evidence type="ECO:0000256" key="1">
    <source>
        <dbReference type="SAM" id="MobiDB-lite"/>
    </source>
</evidence>
<name>A0ABN2S031_9PSEU</name>
<feature type="compositionally biased region" description="Polar residues" evidence="1">
    <location>
        <begin position="26"/>
        <end position="36"/>
    </location>
</feature>
<feature type="region of interest" description="Disordered" evidence="1">
    <location>
        <begin position="1"/>
        <end position="36"/>
    </location>
</feature>
<comment type="caution">
    <text evidence="2">The sequence shown here is derived from an EMBL/GenBank/DDBJ whole genome shotgun (WGS) entry which is preliminary data.</text>
</comment>
<keyword evidence="3" id="KW-1185">Reference proteome</keyword>
<dbReference type="Proteomes" id="UP001501116">
    <property type="component" value="Unassembled WGS sequence"/>
</dbReference>
<evidence type="ECO:0000313" key="2">
    <source>
        <dbReference type="EMBL" id="GAA1977723.1"/>
    </source>
</evidence>
<reference evidence="2 3" key="1">
    <citation type="journal article" date="2019" name="Int. J. Syst. Evol. Microbiol.">
        <title>The Global Catalogue of Microorganisms (GCM) 10K type strain sequencing project: providing services to taxonomists for standard genome sequencing and annotation.</title>
        <authorList>
            <consortium name="The Broad Institute Genomics Platform"/>
            <consortium name="The Broad Institute Genome Sequencing Center for Infectious Disease"/>
            <person name="Wu L."/>
            <person name="Ma J."/>
        </authorList>
    </citation>
    <scope>NUCLEOTIDE SEQUENCE [LARGE SCALE GENOMIC DNA]</scope>
    <source>
        <strain evidence="2 3">JCM 14545</strain>
    </source>
</reference>
<accession>A0ABN2S031</accession>
<gene>
    <name evidence="2" type="ORF">GCM10009754_62010</name>
</gene>
<protein>
    <submittedName>
        <fullName evidence="2">Uncharacterized protein</fullName>
    </submittedName>
</protein>
<organism evidence="2 3">
    <name type="scientific">Amycolatopsis minnesotensis</name>
    <dbReference type="NCBI Taxonomy" id="337894"/>
    <lineage>
        <taxon>Bacteria</taxon>
        <taxon>Bacillati</taxon>
        <taxon>Actinomycetota</taxon>
        <taxon>Actinomycetes</taxon>
        <taxon>Pseudonocardiales</taxon>
        <taxon>Pseudonocardiaceae</taxon>
        <taxon>Amycolatopsis</taxon>
    </lineage>
</organism>
<feature type="compositionally biased region" description="Polar residues" evidence="1">
    <location>
        <begin position="1"/>
        <end position="12"/>
    </location>
</feature>
<sequence length="109" mass="11817">MNPGKSSGQPVNTGALRAEEKGEVPTRNTQHGSGSTEIMSIEAETGSSRIPANVPPTTPCTVVWCQGRPYVLEGGSGRPRWMGTDGRGRPQALSRTDLQRRGWSYHRAR</sequence>
<dbReference type="EMBL" id="BAAANN010000029">
    <property type="protein sequence ID" value="GAA1977723.1"/>
    <property type="molecule type" value="Genomic_DNA"/>
</dbReference>
<feature type="region of interest" description="Disordered" evidence="1">
    <location>
        <begin position="73"/>
        <end position="109"/>
    </location>
</feature>
<evidence type="ECO:0000313" key="3">
    <source>
        <dbReference type="Proteomes" id="UP001501116"/>
    </source>
</evidence>